<sequence length="289" mass="32945">MRIVKLLIPFLFFSCNSTNQEGLKVLGKLGLKEVSGLEYIAETQKLWAIEDSGNKNMIYNLDQNGDVTHKVEITNVKNIDWEDITSDTEGNLYIGDFGNNDNDRTNLAIHKVNKTDLDEKEVEASYTVSFYYPEQKEFPPKRSQMFFDVESFFELNGNFYLFTKNRSAKFEGDFYVYKVPNKEGNHAAQLITTLNSCKVFSKCAITAADISPDGKTIVLLAADKIWLLSNFENDNFLQENMVQYPLGDFSQKEGVCFKDNNTLLIADEKSNKTGGKLYEFDLNPLKSKQ</sequence>
<dbReference type="GO" id="GO:0005886">
    <property type="term" value="C:plasma membrane"/>
    <property type="evidence" value="ECO:0007669"/>
    <property type="project" value="UniProtKB-SubCell"/>
</dbReference>
<reference evidence="4 5" key="1">
    <citation type="submission" date="2014-12" db="EMBL/GenBank/DDBJ databases">
        <title>Genome sequence of Flavobacterium beibuense RSKm HC5.</title>
        <authorList>
            <person name="Kim J.F."/>
            <person name="Song J.Y."/>
            <person name="Kwak M.-J."/>
            <person name="Lee S.-W."/>
        </authorList>
    </citation>
    <scope>NUCLEOTIDE SEQUENCE [LARGE SCALE GENOMIC DNA]</scope>
    <source>
        <strain evidence="4 5">RSKm HC5</strain>
    </source>
</reference>
<dbReference type="Pfam" id="PF06977">
    <property type="entry name" value="SdiA-regulated"/>
    <property type="match status" value="1"/>
</dbReference>
<keyword evidence="3" id="KW-0472">Membrane</keyword>
<organism evidence="4 5">
    <name type="scientific">Flavobacterium beibuense</name>
    <dbReference type="NCBI Taxonomy" id="657326"/>
    <lineage>
        <taxon>Bacteria</taxon>
        <taxon>Pseudomonadati</taxon>
        <taxon>Bacteroidota</taxon>
        <taxon>Flavobacteriia</taxon>
        <taxon>Flavobacteriales</taxon>
        <taxon>Flavobacteriaceae</taxon>
        <taxon>Flavobacterium</taxon>
    </lineage>
</organism>
<dbReference type="SUPFAM" id="SSF63825">
    <property type="entry name" value="YWTD domain"/>
    <property type="match status" value="1"/>
</dbReference>
<evidence type="ECO:0000313" key="5">
    <source>
        <dbReference type="Proteomes" id="UP000289775"/>
    </source>
</evidence>
<evidence type="ECO:0000256" key="1">
    <source>
        <dbReference type="ARBA" id="ARBA00004236"/>
    </source>
</evidence>
<name>A0A444W8N7_9FLAO</name>
<keyword evidence="2" id="KW-1003">Cell membrane</keyword>
<evidence type="ECO:0000256" key="2">
    <source>
        <dbReference type="ARBA" id="ARBA00022475"/>
    </source>
</evidence>
<evidence type="ECO:0000256" key="3">
    <source>
        <dbReference type="ARBA" id="ARBA00023136"/>
    </source>
</evidence>
<dbReference type="OrthoDB" id="5599486at2"/>
<comment type="caution">
    <text evidence="4">The sequence shown here is derived from an EMBL/GenBank/DDBJ whole genome shotgun (WGS) entry which is preliminary data.</text>
</comment>
<protein>
    <submittedName>
        <fullName evidence="4">Uncharacterized protein</fullName>
    </submittedName>
</protein>
<proteinExistence type="predicted"/>
<dbReference type="EMBL" id="JUIW01000008">
    <property type="protein sequence ID" value="RYJ42112.1"/>
    <property type="molecule type" value="Genomic_DNA"/>
</dbReference>
<evidence type="ECO:0000313" key="4">
    <source>
        <dbReference type="EMBL" id="RYJ42112.1"/>
    </source>
</evidence>
<comment type="subcellular location">
    <subcellularLocation>
        <location evidence="1">Cell membrane</location>
    </subcellularLocation>
</comment>
<dbReference type="Proteomes" id="UP000289775">
    <property type="component" value="Unassembled WGS sequence"/>
</dbReference>
<gene>
    <name evidence="4" type="ORF">NU09_2516</name>
</gene>
<dbReference type="InterPro" id="IPR009722">
    <property type="entry name" value="YjiK/CarP"/>
</dbReference>
<keyword evidence="5" id="KW-1185">Reference proteome</keyword>
<accession>A0A444W8N7</accession>
<dbReference type="AlphaFoldDB" id="A0A444W8N7"/>
<dbReference type="RefSeq" id="WP_129751612.1">
    <property type="nucleotide sequence ID" value="NZ_JUIW01000008.1"/>
</dbReference>